<dbReference type="PANTHER" id="PTHR48080">
    <property type="entry name" value="D-GALACTONATE DEHYDRATASE-RELATED"/>
    <property type="match status" value="1"/>
</dbReference>
<dbReference type="GO" id="GO:0009063">
    <property type="term" value="P:amino acid catabolic process"/>
    <property type="evidence" value="ECO:0007669"/>
    <property type="project" value="InterPro"/>
</dbReference>
<gene>
    <name evidence="3" type="ORF">FEE95_20175</name>
</gene>
<dbReference type="InterPro" id="IPR029017">
    <property type="entry name" value="Enolase-like_N"/>
</dbReference>
<evidence type="ECO:0000313" key="3">
    <source>
        <dbReference type="EMBL" id="TMM53380.1"/>
    </source>
</evidence>
<evidence type="ECO:0000259" key="2">
    <source>
        <dbReference type="SMART" id="SM00922"/>
    </source>
</evidence>
<dbReference type="PANTHER" id="PTHR48080:SF2">
    <property type="entry name" value="D-GALACTONATE DEHYDRATASE"/>
    <property type="match status" value="1"/>
</dbReference>
<dbReference type="OrthoDB" id="9775391at2"/>
<dbReference type="SUPFAM" id="SSF54826">
    <property type="entry name" value="Enolase N-terminal domain-like"/>
    <property type="match status" value="1"/>
</dbReference>
<proteinExistence type="predicted"/>
<comment type="caution">
    <text evidence="3">The sequence shown here is derived from an EMBL/GenBank/DDBJ whole genome shotgun (WGS) entry which is preliminary data.</text>
</comment>
<sequence length="387" mass="43696">MKITDIKTYPINIEDGGAHLVIKVETDSGLYGWGCSGLTGRELAVVGLIKHFRSFLIGRDPRQIGAIWQELYRGQYFEGGRVFTAAISGIDIALYDIKGKALGVPVYELLGGKQRDFVECFASIRFTTKEELLDYSTICVKEGWKVLRLAPAEFESQEDKSRFEPRESIAKLSNWITELRKEVGSDITIGVDYHTRLNVAETYSFIKRMPRGTIDFIEEPIRDQNPGAYQALREMVNVPFAIGEEFSSKWQFRPFLENNIAQYARIDVCNVGGLTEAMKVAAMAETHYVDLMPHNPLGPICTAASIHLAAACPNFSYLEEVNTPAQYMGTDAPEFYPVRPELDGPRYRIPDTPGLGVEFNEELAIKREFKMIDIPRLRRDDGSLTNW</sequence>
<dbReference type="SFLD" id="SFLDS00001">
    <property type="entry name" value="Enolase"/>
    <property type="match status" value="1"/>
</dbReference>
<dbReference type="CDD" id="cd03316">
    <property type="entry name" value="MR_like"/>
    <property type="match status" value="1"/>
</dbReference>
<dbReference type="InterPro" id="IPR013342">
    <property type="entry name" value="Mandelate_racemase_C"/>
</dbReference>
<dbReference type="InterPro" id="IPR029065">
    <property type="entry name" value="Enolase_C-like"/>
</dbReference>
<reference evidence="3 4" key="1">
    <citation type="submission" date="2019-05" db="EMBL/GenBank/DDBJ databases">
        <authorList>
            <person name="Zhang J.-Y."/>
            <person name="Feg X."/>
            <person name="Du Z.-J."/>
        </authorList>
    </citation>
    <scope>NUCLEOTIDE SEQUENCE [LARGE SCALE GENOMIC DNA]</scope>
    <source>
        <strain evidence="3 4">RZ26</strain>
    </source>
</reference>
<dbReference type="Gene3D" id="3.20.20.120">
    <property type="entry name" value="Enolase-like C-terminal domain"/>
    <property type="match status" value="1"/>
</dbReference>
<dbReference type="InterPro" id="IPR018110">
    <property type="entry name" value="Mandel_Rmase/mucon_lact_enz_CS"/>
</dbReference>
<evidence type="ECO:0000256" key="1">
    <source>
        <dbReference type="ARBA" id="ARBA00023239"/>
    </source>
</evidence>
<dbReference type="GO" id="GO:0016829">
    <property type="term" value="F:lyase activity"/>
    <property type="evidence" value="ECO:0007669"/>
    <property type="project" value="UniProtKB-KW"/>
</dbReference>
<dbReference type="Proteomes" id="UP000310314">
    <property type="component" value="Unassembled WGS sequence"/>
</dbReference>
<organism evidence="3 4">
    <name type="scientific">Maribacter algarum</name>
    <name type="common">ex Zhang et al. 2020</name>
    <dbReference type="NCBI Taxonomy" id="2578118"/>
    <lineage>
        <taxon>Bacteria</taxon>
        <taxon>Pseudomonadati</taxon>
        <taxon>Bacteroidota</taxon>
        <taxon>Flavobacteriia</taxon>
        <taxon>Flavobacteriales</taxon>
        <taxon>Flavobacteriaceae</taxon>
        <taxon>Maribacter</taxon>
    </lineage>
</organism>
<dbReference type="EMBL" id="VATY01000005">
    <property type="protein sequence ID" value="TMM53380.1"/>
    <property type="molecule type" value="Genomic_DNA"/>
</dbReference>
<dbReference type="SUPFAM" id="SSF51604">
    <property type="entry name" value="Enolase C-terminal domain-like"/>
    <property type="match status" value="1"/>
</dbReference>
<dbReference type="InterPro" id="IPR036849">
    <property type="entry name" value="Enolase-like_C_sf"/>
</dbReference>
<accession>A0A5S3PGV8</accession>
<dbReference type="PROSITE" id="PS00908">
    <property type="entry name" value="MR_MLE_1"/>
    <property type="match status" value="1"/>
</dbReference>
<keyword evidence="1" id="KW-0456">Lyase</keyword>
<evidence type="ECO:0000313" key="4">
    <source>
        <dbReference type="Proteomes" id="UP000310314"/>
    </source>
</evidence>
<dbReference type="Gene3D" id="3.30.390.10">
    <property type="entry name" value="Enolase-like, N-terminal domain"/>
    <property type="match status" value="1"/>
</dbReference>
<dbReference type="GO" id="GO:0016854">
    <property type="term" value="F:racemase and epimerase activity"/>
    <property type="evidence" value="ECO:0007669"/>
    <property type="project" value="UniProtKB-ARBA"/>
</dbReference>
<keyword evidence="4" id="KW-1185">Reference proteome</keyword>
<protein>
    <submittedName>
        <fullName evidence="3">Mandelate racemase/muconate lactonizing enzyme family protein</fullName>
    </submittedName>
</protein>
<dbReference type="SMART" id="SM00922">
    <property type="entry name" value="MR_MLE"/>
    <property type="match status" value="1"/>
</dbReference>
<dbReference type="InterPro" id="IPR034593">
    <property type="entry name" value="DgoD-like"/>
</dbReference>
<name>A0A5S3PGV8_9FLAO</name>
<dbReference type="SFLD" id="SFLDG00179">
    <property type="entry name" value="mandelate_racemase"/>
    <property type="match status" value="1"/>
</dbReference>
<dbReference type="Pfam" id="PF13378">
    <property type="entry name" value="MR_MLE_C"/>
    <property type="match status" value="1"/>
</dbReference>
<dbReference type="RefSeq" id="WP_138659839.1">
    <property type="nucleotide sequence ID" value="NZ_VATY01000005.1"/>
</dbReference>
<dbReference type="InterPro" id="IPR013341">
    <property type="entry name" value="Mandelate_racemase_N_dom"/>
</dbReference>
<feature type="domain" description="Mandelate racemase/muconate lactonizing enzyme C-terminal" evidence="2">
    <location>
        <begin position="129"/>
        <end position="239"/>
    </location>
</feature>
<dbReference type="AlphaFoldDB" id="A0A5S3PGV8"/>
<dbReference type="Pfam" id="PF02746">
    <property type="entry name" value="MR_MLE_N"/>
    <property type="match status" value="1"/>
</dbReference>